<evidence type="ECO:0000313" key="2">
    <source>
        <dbReference type="Proteomes" id="UP001153076"/>
    </source>
</evidence>
<accession>A0A9Q1JSC3</accession>
<protein>
    <submittedName>
        <fullName evidence="1">Uncharacterized protein</fullName>
    </submittedName>
</protein>
<dbReference type="EMBL" id="JAKOGI010000819">
    <property type="protein sequence ID" value="KAJ8430145.1"/>
    <property type="molecule type" value="Genomic_DNA"/>
</dbReference>
<dbReference type="OrthoDB" id="1723571at2759"/>
<proteinExistence type="predicted"/>
<keyword evidence="2" id="KW-1185">Reference proteome</keyword>
<comment type="caution">
    <text evidence="1">The sequence shown here is derived from an EMBL/GenBank/DDBJ whole genome shotgun (WGS) entry which is preliminary data.</text>
</comment>
<dbReference type="Proteomes" id="UP001153076">
    <property type="component" value="Unassembled WGS sequence"/>
</dbReference>
<gene>
    <name evidence="1" type="ORF">Cgig2_026763</name>
</gene>
<dbReference type="AlphaFoldDB" id="A0A9Q1JSC3"/>
<dbReference type="Gene3D" id="1.10.560.10">
    <property type="entry name" value="GroEL-like equatorial domain"/>
    <property type="match status" value="1"/>
</dbReference>
<sequence>MSSLSVAFGAGGGILSLVRYTRSQKPCLFYFTPRTNGAMRDLIDIVANDMLVYRLNLYGSCPTSGFHKSTQITTRLLVRAGPKKIIVDTKCRKALQAGIDKLADAVSVTLGPKEECRKKAKKVWRRKDTVINDDGGEDKSVTDQVQPVRDETVVERATIYQSFRVS</sequence>
<dbReference type="InterPro" id="IPR027413">
    <property type="entry name" value="GROEL-like_equatorial_sf"/>
</dbReference>
<organism evidence="1 2">
    <name type="scientific">Carnegiea gigantea</name>
    <dbReference type="NCBI Taxonomy" id="171969"/>
    <lineage>
        <taxon>Eukaryota</taxon>
        <taxon>Viridiplantae</taxon>
        <taxon>Streptophyta</taxon>
        <taxon>Embryophyta</taxon>
        <taxon>Tracheophyta</taxon>
        <taxon>Spermatophyta</taxon>
        <taxon>Magnoliopsida</taxon>
        <taxon>eudicotyledons</taxon>
        <taxon>Gunneridae</taxon>
        <taxon>Pentapetalae</taxon>
        <taxon>Caryophyllales</taxon>
        <taxon>Cactineae</taxon>
        <taxon>Cactaceae</taxon>
        <taxon>Cactoideae</taxon>
        <taxon>Echinocereeae</taxon>
        <taxon>Carnegiea</taxon>
    </lineage>
</organism>
<name>A0A9Q1JSC3_9CARY</name>
<reference evidence="1" key="1">
    <citation type="submission" date="2022-04" db="EMBL/GenBank/DDBJ databases">
        <title>Carnegiea gigantea Genome sequencing and assembly v2.</title>
        <authorList>
            <person name="Copetti D."/>
            <person name="Sanderson M.J."/>
            <person name="Burquez A."/>
            <person name="Wojciechowski M.F."/>
        </authorList>
    </citation>
    <scope>NUCLEOTIDE SEQUENCE</scope>
    <source>
        <strain evidence="1">SGP5-SGP5p</strain>
        <tissue evidence="1">Aerial part</tissue>
    </source>
</reference>
<evidence type="ECO:0000313" key="1">
    <source>
        <dbReference type="EMBL" id="KAJ8430145.1"/>
    </source>
</evidence>